<accession>A0A1Y2IU32</accession>
<feature type="compositionally biased region" description="Acidic residues" evidence="1">
    <location>
        <begin position="560"/>
        <end position="572"/>
    </location>
</feature>
<dbReference type="InterPro" id="IPR027795">
    <property type="entry name" value="CASTOR_ACT_dom"/>
</dbReference>
<dbReference type="InterPro" id="IPR051719">
    <property type="entry name" value="CASTOR_mTORC1"/>
</dbReference>
<dbReference type="InterPro" id="IPR045865">
    <property type="entry name" value="ACT-like_dom_sf"/>
</dbReference>
<dbReference type="GO" id="GO:0046394">
    <property type="term" value="P:carboxylic acid biosynthetic process"/>
    <property type="evidence" value="ECO:0007669"/>
    <property type="project" value="UniProtKB-ARBA"/>
</dbReference>
<sequence>MSDAESVTISLLPVSLSLVHLPRSRLEDFTQPILRQILQPNPVFLNVTCNEIEVSLFAEHDSLQDFRKVARKDARKLRRLEREREAPHDSHRSPRRSRHAKPDWEPVEVTYERWKVLQIDSHSDTLDNSGARVHELSAPLAAAGISILYQSSYMSDFIFVSIRTAFLLPVAMPHQAIIGNTFISTLVVKEGRLAEVMSLLGSAGFDLYLSDPTNLTAQISTFASPLVSPTSEDEQGGLIELNTFHAIGRNSIDTDSGVVFTRSRSNTSGTNSSSDSRSRELLQRLSLGQDGAPDPSPEAVPNSTSPALEGRPALNRIPSRSPSACDVRVLSPDMTCVGLSDDSADTWGLKIVKLVAFPELILGSSGVAATARASENLARPPRTSSPPILSALPEEHIHVLSFNEGDVGSGSDTTTRVAPESPKKDPMGADDPDPQVFAFDDGATEHSSDDEDARDDDESHARSRRPRLGHSDTLQTIGPGEKDSSPLSSRSRSTSSSSSDSAPPPLVPFFSFTRTPEGSSLAAPVSLLAALFPASERHMVMCSQELDVLDSRNASPERWAEEEESALEDEDTGGALPEPQGTLKCLQIDLRKFGLEKHGLVNRFSRTLEENGINHMYSSTYKTANLLIDKAHANRAQALLRSC</sequence>
<evidence type="ECO:0000313" key="3">
    <source>
        <dbReference type="EMBL" id="OSD04659.1"/>
    </source>
</evidence>
<dbReference type="PANTHER" id="PTHR31131:SF6">
    <property type="entry name" value="CASTOR ACT DOMAIN-CONTAINING PROTEIN"/>
    <property type="match status" value="1"/>
</dbReference>
<name>A0A1Y2IU32_TRAC3</name>
<feature type="compositionally biased region" description="Basic and acidic residues" evidence="1">
    <location>
        <begin position="80"/>
        <end position="92"/>
    </location>
</feature>
<evidence type="ECO:0000259" key="2">
    <source>
        <dbReference type="Pfam" id="PF13840"/>
    </source>
</evidence>
<keyword evidence="4" id="KW-1185">Reference proteome</keyword>
<dbReference type="Gene3D" id="3.30.2130.10">
    <property type="entry name" value="VC0802-like"/>
    <property type="match status" value="2"/>
</dbReference>
<feature type="region of interest" description="Disordered" evidence="1">
    <location>
        <begin position="78"/>
        <end position="102"/>
    </location>
</feature>
<feature type="compositionally biased region" description="Acidic residues" evidence="1">
    <location>
        <begin position="448"/>
        <end position="458"/>
    </location>
</feature>
<dbReference type="EMBL" id="KZ084096">
    <property type="protein sequence ID" value="OSD04659.1"/>
    <property type="molecule type" value="Genomic_DNA"/>
</dbReference>
<reference evidence="3 4" key="1">
    <citation type="journal article" date="2015" name="Biotechnol. Biofuels">
        <title>Enhanced degradation of softwood versus hardwood by the white-rot fungus Pycnoporus coccineus.</title>
        <authorList>
            <person name="Couturier M."/>
            <person name="Navarro D."/>
            <person name="Chevret D."/>
            <person name="Henrissat B."/>
            <person name="Piumi F."/>
            <person name="Ruiz-Duenas F.J."/>
            <person name="Martinez A.T."/>
            <person name="Grigoriev I.V."/>
            <person name="Riley R."/>
            <person name="Lipzen A."/>
            <person name="Berrin J.G."/>
            <person name="Master E.R."/>
            <person name="Rosso M.N."/>
        </authorList>
    </citation>
    <scope>NUCLEOTIDE SEQUENCE [LARGE SCALE GENOMIC DNA]</scope>
    <source>
        <strain evidence="3 4">BRFM310</strain>
    </source>
</reference>
<dbReference type="GO" id="GO:0006520">
    <property type="term" value="P:amino acid metabolic process"/>
    <property type="evidence" value="ECO:0007669"/>
    <property type="project" value="UniProtKB-ARBA"/>
</dbReference>
<organism evidence="3 4">
    <name type="scientific">Trametes coccinea (strain BRFM310)</name>
    <name type="common">Pycnoporus coccineus</name>
    <dbReference type="NCBI Taxonomy" id="1353009"/>
    <lineage>
        <taxon>Eukaryota</taxon>
        <taxon>Fungi</taxon>
        <taxon>Dikarya</taxon>
        <taxon>Basidiomycota</taxon>
        <taxon>Agaricomycotina</taxon>
        <taxon>Agaricomycetes</taxon>
        <taxon>Polyporales</taxon>
        <taxon>Polyporaceae</taxon>
        <taxon>Trametes</taxon>
    </lineage>
</organism>
<gene>
    <name evidence="3" type="ORF">PYCCODRAFT_1466113</name>
</gene>
<feature type="compositionally biased region" description="Low complexity" evidence="1">
    <location>
        <begin position="262"/>
        <end position="275"/>
    </location>
</feature>
<feature type="domain" description="CASTOR ACT" evidence="2">
    <location>
        <begin position="111"/>
        <end position="161"/>
    </location>
</feature>
<protein>
    <recommendedName>
        <fullName evidence="2">CASTOR ACT domain-containing protein</fullName>
    </recommendedName>
</protein>
<feature type="compositionally biased region" description="Low complexity" evidence="1">
    <location>
        <begin position="485"/>
        <end position="501"/>
    </location>
</feature>
<dbReference type="SUPFAM" id="SSF55021">
    <property type="entry name" value="ACT-like"/>
    <property type="match status" value="1"/>
</dbReference>
<dbReference type="Pfam" id="PF13840">
    <property type="entry name" value="ACT_7"/>
    <property type="match status" value="1"/>
</dbReference>
<feature type="region of interest" description="Disordered" evidence="1">
    <location>
        <begin position="402"/>
        <end position="505"/>
    </location>
</feature>
<evidence type="ECO:0000313" key="4">
    <source>
        <dbReference type="Proteomes" id="UP000193067"/>
    </source>
</evidence>
<evidence type="ECO:0000256" key="1">
    <source>
        <dbReference type="SAM" id="MobiDB-lite"/>
    </source>
</evidence>
<dbReference type="PANTHER" id="PTHR31131">
    <property type="entry name" value="CHROMOSOME 1, WHOLE GENOME SHOTGUN SEQUENCE"/>
    <property type="match status" value="1"/>
</dbReference>
<feature type="region of interest" description="Disordered" evidence="1">
    <location>
        <begin position="553"/>
        <end position="580"/>
    </location>
</feature>
<dbReference type="Proteomes" id="UP000193067">
    <property type="component" value="Unassembled WGS sequence"/>
</dbReference>
<feature type="region of interest" description="Disordered" evidence="1">
    <location>
        <begin position="260"/>
        <end position="322"/>
    </location>
</feature>
<dbReference type="AlphaFoldDB" id="A0A1Y2IU32"/>
<proteinExistence type="predicted"/>
<dbReference type="OrthoDB" id="58529at2759"/>